<dbReference type="Proteomes" id="UP000006462">
    <property type="component" value="Unassembled WGS sequence"/>
</dbReference>
<protein>
    <recommendedName>
        <fullName evidence="1">Peptidase M20 domain-containing protein 2</fullName>
    </recommendedName>
</protein>
<accession>A0ABM9ZU47</accession>
<keyword evidence="4" id="KW-1185">Reference proteome</keyword>
<evidence type="ECO:0000256" key="1">
    <source>
        <dbReference type="PIRNR" id="PIRNR037226"/>
    </source>
</evidence>
<dbReference type="InterPro" id="IPR036264">
    <property type="entry name" value="Bact_exopeptidase_dim_dom"/>
</dbReference>
<feature type="domain" description="Peptidase M20 dimerisation" evidence="2">
    <location>
        <begin position="201"/>
        <end position="282"/>
    </location>
</feature>
<dbReference type="InterPro" id="IPR017439">
    <property type="entry name" value="Amidohydrolase"/>
</dbReference>
<dbReference type="EMBL" id="ADFP01000083">
    <property type="protein sequence ID" value="EFB90406.1"/>
    <property type="molecule type" value="Genomic_DNA"/>
</dbReference>
<dbReference type="SUPFAM" id="SSF53187">
    <property type="entry name" value="Zn-dependent exopeptidases"/>
    <property type="match status" value="1"/>
</dbReference>
<dbReference type="Pfam" id="PF07687">
    <property type="entry name" value="M20_dimer"/>
    <property type="match status" value="1"/>
</dbReference>
<dbReference type="Pfam" id="PF01546">
    <property type="entry name" value="Peptidase_M20"/>
    <property type="match status" value="1"/>
</dbReference>
<dbReference type="RefSeq" id="WP_009165148.1">
    <property type="nucleotide sequence ID" value="NZ_ADFP01000083.1"/>
</dbReference>
<dbReference type="InterPro" id="IPR002933">
    <property type="entry name" value="Peptidase_M20"/>
</dbReference>
<dbReference type="PANTHER" id="PTHR30575">
    <property type="entry name" value="PEPTIDASE M20"/>
    <property type="match status" value="1"/>
</dbReference>
<evidence type="ECO:0000313" key="4">
    <source>
        <dbReference type="Proteomes" id="UP000006462"/>
    </source>
</evidence>
<evidence type="ECO:0000259" key="2">
    <source>
        <dbReference type="Pfam" id="PF07687"/>
    </source>
</evidence>
<comment type="caution">
    <text evidence="3">The sequence shown here is derived from an EMBL/GenBank/DDBJ whole genome shotgun (WGS) entry which is preliminary data.</text>
</comment>
<dbReference type="SUPFAM" id="SSF55031">
    <property type="entry name" value="Bacterial exopeptidase dimerisation domain"/>
    <property type="match status" value="1"/>
</dbReference>
<proteinExistence type="inferred from homology"/>
<name>A0ABM9ZU47_9BACT</name>
<evidence type="ECO:0000313" key="3">
    <source>
        <dbReference type="EMBL" id="EFB90406.1"/>
    </source>
</evidence>
<comment type="similarity">
    <text evidence="1">Belongs to the peptidase M20A family.</text>
</comment>
<organism evidence="3 4">
    <name type="scientific">Pyramidobacter piscolens W5455</name>
    <dbReference type="NCBI Taxonomy" id="352165"/>
    <lineage>
        <taxon>Bacteria</taxon>
        <taxon>Thermotogati</taxon>
        <taxon>Synergistota</taxon>
        <taxon>Synergistia</taxon>
        <taxon>Synergistales</taxon>
        <taxon>Dethiosulfovibrionaceae</taxon>
        <taxon>Pyramidobacter</taxon>
    </lineage>
</organism>
<dbReference type="NCBIfam" id="TIGR01891">
    <property type="entry name" value="amidohydrolases"/>
    <property type="match status" value="1"/>
</dbReference>
<dbReference type="PANTHER" id="PTHR30575:SF3">
    <property type="entry name" value="PEPTIDASE M20 DIMERISATION DOMAIN-CONTAINING PROTEIN"/>
    <property type="match status" value="1"/>
</dbReference>
<dbReference type="InterPro" id="IPR017144">
    <property type="entry name" value="Xaa-Arg_dipeptidase"/>
</dbReference>
<sequence>MDIENLKRCAFDAIDVNRQNILDLGHDIYAHPETGYREVRTTNLVADALETLGFDVERNIAVTGCRARSSHKTGPCLAMLGELDSVICHEHPDCNPSTGAIHACGHNIQIAVMYAVACALKKSEILDELGGSVDFIAVPAEEYIELDYRKRLKNEGKIHYYSGKAEFTYRGVFDDVNMCLLIHNWPFDGKGKTACQNTGTGFIGKRVSYIGKQAHAGAAPWDGVNALNMAMVAINSMNTQRETFKDTDSVRVHQIITHGGDLLNSVPALVEAEVCVRAMNIPALLAANEKINRCIHGAAIAMGGHAKVEDSPGQMPLKSCDAMADIFGANAGSFYKREEIVPCQLVTASFDMGDLSMFMPVLHSLSSGIVGGLHSKDYRVVDEKDAFIIPAKIMTATIIDLLYGNAEKAKQIIADSKPAMTRDEYLKLFERLENVIQY</sequence>
<dbReference type="InterPro" id="IPR011650">
    <property type="entry name" value="Peptidase_M20_dimer"/>
</dbReference>
<dbReference type="Gene3D" id="3.30.70.360">
    <property type="match status" value="1"/>
</dbReference>
<dbReference type="Gene3D" id="3.40.630.10">
    <property type="entry name" value="Zn peptidases"/>
    <property type="match status" value="1"/>
</dbReference>
<reference evidence="3 4" key="1">
    <citation type="submission" date="2009-12" db="EMBL/GenBank/DDBJ databases">
        <authorList>
            <person name="Shrivastava S."/>
            <person name="Madupu R."/>
            <person name="Durkin A.S."/>
            <person name="Torralba M."/>
            <person name="Methe B."/>
            <person name="Sutton G.G."/>
            <person name="Strausberg R.L."/>
            <person name="Nelson K.E."/>
        </authorList>
    </citation>
    <scope>NUCLEOTIDE SEQUENCE [LARGE SCALE GENOMIC DNA]</scope>
    <source>
        <strain evidence="3 4">W5455</strain>
    </source>
</reference>
<dbReference type="InterPro" id="IPR052030">
    <property type="entry name" value="Peptidase_M20/M20A_hydrolases"/>
</dbReference>
<dbReference type="PIRSF" id="PIRSF037226">
    <property type="entry name" value="Amidohydrolase_ACY1L2_prd"/>
    <property type="match status" value="1"/>
</dbReference>
<gene>
    <name evidence="3" type="ORF">HMPREF7215_0239</name>
</gene>